<sequence>MLNRLFRELRIEFYWVKKELTRRWHLDTPIGIVGVIVLLSGLGLFLLIGQGIAKIFRAAIPWVTGNSVSTVYWSSIGLALKVSFVFLVFATSLLLLFWLKSHNRR</sequence>
<name>A0A098AUP3_DESHA</name>
<keyword evidence="1" id="KW-1133">Transmembrane helix</keyword>
<evidence type="ECO:0000256" key="1">
    <source>
        <dbReference type="SAM" id="Phobius"/>
    </source>
</evidence>
<dbReference type="RefSeq" id="WP_005808134.1">
    <property type="nucleotide sequence ID" value="NZ_CABKQQ010000006.1"/>
</dbReference>
<protein>
    <submittedName>
        <fullName evidence="2">Uncharacterized protein</fullName>
    </submittedName>
</protein>
<evidence type="ECO:0000313" key="2">
    <source>
        <dbReference type="EMBL" id="CDX00214.1"/>
    </source>
</evidence>
<feature type="transmembrane region" description="Helical" evidence="1">
    <location>
        <begin position="72"/>
        <end position="99"/>
    </location>
</feature>
<accession>A0A098AUP3</accession>
<dbReference type="EMBL" id="LK996017">
    <property type="protein sequence ID" value="CDX00214.1"/>
    <property type="molecule type" value="Genomic_DNA"/>
</dbReference>
<reference evidence="2" key="1">
    <citation type="submission" date="2014-07" db="EMBL/GenBank/DDBJ databases">
        <authorList>
            <person name="Hornung V.Bastian."/>
        </authorList>
    </citation>
    <scope>NUCLEOTIDE SEQUENCE</scope>
    <source>
        <strain evidence="2">PCE-S</strain>
    </source>
</reference>
<dbReference type="AlphaFoldDB" id="A0A098AUP3"/>
<feature type="transmembrane region" description="Helical" evidence="1">
    <location>
        <begin position="30"/>
        <end position="52"/>
    </location>
</feature>
<organism evidence="2">
    <name type="scientific">Desulfitobacterium hafniense</name>
    <name type="common">Desulfitobacterium frappieri</name>
    <dbReference type="NCBI Taxonomy" id="49338"/>
    <lineage>
        <taxon>Bacteria</taxon>
        <taxon>Bacillati</taxon>
        <taxon>Bacillota</taxon>
        <taxon>Clostridia</taxon>
        <taxon>Eubacteriales</taxon>
        <taxon>Desulfitobacteriaceae</taxon>
        <taxon>Desulfitobacterium</taxon>
    </lineage>
</organism>
<gene>
    <name evidence="2" type="ORF">DPCES_0327</name>
</gene>
<dbReference type="PATRIC" id="fig|49338.4.peg.349"/>
<keyword evidence="1" id="KW-0812">Transmembrane</keyword>
<proteinExistence type="predicted"/>
<keyword evidence="1" id="KW-0472">Membrane</keyword>